<dbReference type="GO" id="GO:0160206">
    <property type="term" value="F:tRNA (cytidine(32)/uridine(32)-2'-O)-methyltransferase activity"/>
    <property type="evidence" value="ECO:0007669"/>
    <property type="project" value="UniProtKB-EC"/>
</dbReference>
<dbReference type="GO" id="GO:0002128">
    <property type="term" value="P:tRNA nucleoside ribose methylation"/>
    <property type="evidence" value="ECO:0007669"/>
    <property type="project" value="TreeGrafter"/>
</dbReference>
<comment type="function">
    <text evidence="5">Catalyzes the formation of 2'O-methylated cytidine (Cm32) or 2'O-methylated uridine (Um32) at position 32 in tRNA.</text>
</comment>
<keyword evidence="3 7" id="KW-0808">Transferase</keyword>
<dbReference type="Proteomes" id="UP000030856">
    <property type="component" value="Unassembled WGS sequence"/>
</dbReference>
<comment type="similarity">
    <text evidence="1">Belongs to the class IV-like SAM-binding methyltransferase superfamily. RNA methyltransferase TrmH family.</text>
</comment>
<dbReference type="PATRIC" id="fig|2340.3.peg.1554"/>
<proteinExistence type="inferred from homology"/>
<dbReference type="PANTHER" id="PTHR42786">
    <property type="entry name" value="TRNA/RRNA METHYLTRANSFERASE"/>
    <property type="match status" value="1"/>
</dbReference>
<dbReference type="NCBIfam" id="TIGR00050">
    <property type="entry name" value="rRNA_methyl_1"/>
    <property type="match status" value="1"/>
</dbReference>
<keyword evidence="2 5" id="KW-0489">Methyltransferase</keyword>
<dbReference type="eggNOG" id="COG0565">
    <property type="taxonomic scope" value="Bacteria"/>
</dbReference>
<dbReference type="GO" id="GO:0106339">
    <property type="term" value="F:tRNA (cytidine(32)-2'-O)-methyltransferase activity"/>
    <property type="evidence" value="ECO:0007669"/>
    <property type="project" value="RHEA"/>
</dbReference>
<dbReference type="PIRSF" id="PIRSF004808">
    <property type="entry name" value="LasT"/>
    <property type="match status" value="1"/>
</dbReference>
<dbReference type="EMBL" id="JRAA01000002">
    <property type="protein sequence ID" value="KHF24917.1"/>
    <property type="molecule type" value="Genomic_DNA"/>
</dbReference>
<comment type="subcellular location">
    <subcellularLocation>
        <location evidence="5">Cytoplasm</location>
    </subcellularLocation>
</comment>
<sequence length="251" mass="27845">MEKILPLSRVRIVLIATSHPGNIGAAARAMKNMCLDKLVLVRPRLFPHEGATARASGAGELLENARCVDSLEEAVTGCRLVIGASARLRTITWPQMTPRETAEKVVSHYDETDVALVFGREHSGLTNEELDLCHYLVNIPTNPDFSSLNLAMAVQLLAYEVLLASNEVGPAKQQGQLPAEVEKFEGFIQHLEQTLTDIDFSDPRKSDKLIRKLRRFFMRAAPDDEELNLLRGILSAAQGRKSMRRDETSKG</sequence>
<dbReference type="FunFam" id="3.40.1280.10:FF:000006">
    <property type="entry name" value="Uncharacterized tRNA/rRNA methyltransferase HI_0380"/>
    <property type="match status" value="1"/>
</dbReference>
<dbReference type="InterPro" id="IPR029028">
    <property type="entry name" value="Alpha/beta_knot_MTases"/>
</dbReference>
<dbReference type="InterPro" id="IPR029026">
    <property type="entry name" value="tRNA_m1G_MTases_N"/>
</dbReference>
<comment type="catalytic activity">
    <reaction evidence="5">
        <text>uridine(32) in tRNA + S-adenosyl-L-methionine = 2'-O-methyluridine(32) in tRNA + S-adenosyl-L-homocysteine + H(+)</text>
        <dbReference type="Rhea" id="RHEA:42936"/>
        <dbReference type="Rhea" id="RHEA-COMP:10107"/>
        <dbReference type="Rhea" id="RHEA-COMP:10290"/>
        <dbReference type="ChEBI" id="CHEBI:15378"/>
        <dbReference type="ChEBI" id="CHEBI:57856"/>
        <dbReference type="ChEBI" id="CHEBI:59789"/>
        <dbReference type="ChEBI" id="CHEBI:65315"/>
        <dbReference type="ChEBI" id="CHEBI:74478"/>
        <dbReference type="EC" id="2.1.1.200"/>
    </reaction>
</comment>
<feature type="domain" description="tRNA/rRNA methyltransferase SpoU type" evidence="6">
    <location>
        <begin position="10"/>
        <end position="159"/>
    </location>
</feature>
<dbReference type="GO" id="GO:0003723">
    <property type="term" value="F:RNA binding"/>
    <property type="evidence" value="ECO:0007669"/>
    <property type="project" value="InterPro"/>
</dbReference>
<dbReference type="PANTHER" id="PTHR42786:SF2">
    <property type="entry name" value="TRNA (CYTIDINE_URIDINE-2'-O-)-METHYLTRANSFERASE TRMJ"/>
    <property type="match status" value="1"/>
</dbReference>
<name>A0A0B0H8F1_SOVGS</name>
<evidence type="ECO:0000256" key="1">
    <source>
        <dbReference type="ARBA" id="ARBA00007228"/>
    </source>
</evidence>
<reference evidence="7 8" key="1">
    <citation type="journal article" date="2014" name="BMC Genomics">
        <title>The genome of the intracellular bacterium of the coastal bivalve, Solemya velum: a blueprint for thriving in and out of symbiosis.</title>
        <authorList>
            <person name="Dmytrenko O."/>
            <person name="Russell S.L."/>
            <person name="Loo W.T."/>
            <person name="Fontanez K.M."/>
            <person name="Liao L."/>
            <person name="Roeselers G."/>
            <person name="Sharma R."/>
            <person name="Stewart F.J."/>
            <person name="Newton I.L."/>
            <person name="Woyke T."/>
            <person name="Wu D."/>
            <person name="Lang J.M."/>
            <person name="Eisen J.A."/>
            <person name="Cavanaugh C.M."/>
        </authorList>
    </citation>
    <scope>NUCLEOTIDE SEQUENCE [LARGE SCALE GENOMIC DNA]</scope>
    <source>
        <strain evidence="7 8">WH</strain>
    </source>
</reference>
<dbReference type="EC" id="2.1.1.200" evidence="5"/>
<dbReference type="CDD" id="cd18093">
    <property type="entry name" value="SpoU-like_TrmJ"/>
    <property type="match status" value="1"/>
</dbReference>
<dbReference type="AlphaFoldDB" id="A0A0B0H8F1"/>
<dbReference type="InterPro" id="IPR001537">
    <property type="entry name" value="SpoU_MeTrfase"/>
</dbReference>
<dbReference type="Gene3D" id="3.40.1280.10">
    <property type="match status" value="1"/>
</dbReference>
<protein>
    <recommendedName>
        <fullName evidence="5">tRNA (cytidine/uridine-2'-O-)-methyltransferase TrmJ</fullName>
        <ecNumber evidence="5">2.1.1.200</ecNumber>
    </recommendedName>
    <alternativeName>
        <fullName evidence="5">tRNA (cytidine(32)/uridine(32)-2'-O)-methyltransferase</fullName>
    </alternativeName>
    <alternativeName>
        <fullName evidence="5">tRNA Cm32/Um32 methyltransferase</fullName>
    </alternativeName>
</protein>
<evidence type="ECO:0000256" key="5">
    <source>
        <dbReference type="RuleBase" id="RU362024"/>
    </source>
</evidence>
<evidence type="ECO:0000256" key="3">
    <source>
        <dbReference type="ARBA" id="ARBA00022679"/>
    </source>
</evidence>
<dbReference type="GO" id="GO:0005829">
    <property type="term" value="C:cytosol"/>
    <property type="evidence" value="ECO:0007669"/>
    <property type="project" value="TreeGrafter"/>
</dbReference>
<keyword evidence="5" id="KW-0819">tRNA processing</keyword>
<evidence type="ECO:0000256" key="2">
    <source>
        <dbReference type="ARBA" id="ARBA00022603"/>
    </source>
</evidence>
<dbReference type="STRING" id="2340.JV46_04150"/>
<dbReference type="SUPFAM" id="SSF75217">
    <property type="entry name" value="alpha/beta knot"/>
    <property type="match status" value="1"/>
</dbReference>
<organism evidence="7 8">
    <name type="scientific">Solemya velum gill symbiont</name>
    <dbReference type="NCBI Taxonomy" id="2340"/>
    <lineage>
        <taxon>Bacteria</taxon>
        <taxon>Pseudomonadati</taxon>
        <taxon>Pseudomonadota</taxon>
        <taxon>Gammaproteobacteria</taxon>
        <taxon>sulfur-oxidizing symbionts</taxon>
    </lineage>
</organism>
<dbReference type="InterPro" id="IPR004384">
    <property type="entry name" value="RNA_MeTrfase_TrmJ/LasT"/>
</dbReference>
<evidence type="ECO:0000259" key="6">
    <source>
        <dbReference type="Pfam" id="PF00588"/>
    </source>
</evidence>
<keyword evidence="5" id="KW-0963">Cytoplasm</keyword>
<comment type="caution">
    <text evidence="7">The sequence shown here is derived from an EMBL/GenBank/DDBJ whole genome shotgun (WGS) entry which is preliminary data.</text>
</comment>
<accession>A0A0B0H8F1</accession>
<evidence type="ECO:0000313" key="7">
    <source>
        <dbReference type="EMBL" id="KHF24917.1"/>
    </source>
</evidence>
<evidence type="ECO:0000313" key="8">
    <source>
        <dbReference type="Proteomes" id="UP000030856"/>
    </source>
</evidence>
<dbReference type="Pfam" id="PF00588">
    <property type="entry name" value="SpoU_methylase"/>
    <property type="match status" value="1"/>
</dbReference>
<comment type="catalytic activity">
    <reaction evidence="5">
        <text>cytidine(32) in tRNA + S-adenosyl-L-methionine = 2'-O-methylcytidine(32) in tRNA + S-adenosyl-L-homocysteine + H(+)</text>
        <dbReference type="Rhea" id="RHEA:42932"/>
        <dbReference type="Rhea" id="RHEA-COMP:10288"/>
        <dbReference type="Rhea" id="RHEA-COMP:10289"/>
        <dbReference type="ChEBI" id="CHEBI:15378"/>
        <dbReference type="ChEBI" id="CHEBI:57856"/>
        <dbReference type="ChEBI" id="CHEBI:59789"/>
        <dbReference type="ChEBI" id="CHEBI:74495"/>
        <dbReference type="ChEBI" id="CHEBI:82748"/>
        <dbReference type="EC" id="2.1.1.200"/>
    </reaction>
</comment>
<keyword evidence="8" id="KW-1185">Reference proteome</keyword>
<gene>
    <name evidence="5" type="primary">trmJ</name>
    <name evidence="7" type="ORF">JV46_04150</name>
</gene>
<comment type="subunit">
    <text evidence="5">Homodimer.</text>
</comment>
<keyword evidence="4 5" id="KW-0949">S-adenosyl-L-methionine</keyword>
<evidence type="ECO:0000256" key="4">
    <source>
        <dbReference type="ARBA" id="ARBA00022691"/>
    </source>
</evidence>
<dbReference type="Gene3D" id="1.10.8.590">
    <property type="match status" value="1"/>
</dbReference>
<dbReference type="OrthoDB" id="9806346at2"/>